<dbReference type="Gene3D" id="2.60.470.10">
    <property type="entry name" value="Acid-sensing ion channels like domains"/>
    <property type="match status" value="1"/>
</dbReference>
<proteinExistence type="inferred from homology"/>
<dbReference type="STRING" id="188477.A0A433TK15"/>
<dbReference type="OrthoDB" id="6021021at2759"/>
<feature type="region of interest" description="Disordered" evidence="12">
    <location>
        <begin position="1"/>
        <end position="50"/>
    </location>
</feature>
<dbReference type="Pfam" id="PF00858">
    <property type="entry name" value="ASC"/>
    <property type="match status" value="1"/>
</dbReference>
<evidence type="ECO:0000256" key="3">
    <source>
        <dbReference type="ARBA" id="ARBA00022461"/>
    </source>
</evidence>
<comment type="caution">
    <text evidence="13">The sequence shown here is derived from an EMBL/GenBank/DDBJ whole genome shotgun (WGS) entry which is preliminary data.</text>
</comment>
<evidence type="ECO:0000256" key="9">
    <source>
        <dbReference type="ARBA" id="ARBA00023201"/>
    </source>
</evidence>
<dbReference type="Gene3D" id="1.10.287.770">
    <property type="entry name" value="YojJ-like"/>
    <property type="match status" value="1"/>
</dbReference>
<evidence type="ECO:0000256" key="4">
    <source>
        <dbReference type="ARBA" id="ARBA00022692"/>
    </source>
</evidence>
<protein>
    <submittedName>
        <fullName evidence="13">Uncharacterized protein</fullName>
    </submittedName>
</protein>
<reference evidence="13 14" key="1">
    <citation type="submission" date="2019-01" db="EMBL/GenBank/DDBJ databases">
        <title>A draft genome assembly of the solar-powered sea slug Elysia chlorotica.</title>
        <authorList>
            <person name="Cai H."/>
            <person name="Li Q."/>
            <person name="Fang X."/>
            <person name="Li J."/>
            <person name="Curtis N.E."/>
            <person name="Altenburger A."/>
            <person name="Shibata T."/>
            <person name="Feng M."/>
            <person name="Maeda T."/>
            <person name="Schwartz J.A."/>
            <person name="Shigenobu S."/>
            <person name="Lundholm N."/>
            <person name="Nishiyama T."/>
            <person name="Yang H."/>
            <person name="Hasebe M."/>
            <person name="Li S."/>
            <person name="Pierce S.K."/>
            <person name="Wang J."/>
        </authorList>
    </citation>
    <scope>NUCLEOTIDE SEQUENCE [LARGE SCALE GENOMIC DNA]</scope>
    <source>
        <strain evidence="13">EC2010</strain>
        <tissue evidence="13">Whole organism of an adult</tissue>
    </source>
</reference>
<dbReference type="PRINTS" id="PR01078">
    <property type="entry name" value="AMINACHANNEL"/>
</dbReference>
<keyword evidence="7 11" id="KW-0406">Ion transport</keyword>
<keyword evidence="10 11" id="KW-0407">Ion channel</keyword>
<feature type="compositionally biased region" description="Polar residues" evidence="12">
    <location>
        <begin position="12"/>
        <end position="21"/>
    </location>
</feature>
<keyword evidence="9 11" id="KW-0739">Sodium transport</keyword>
<dbReference type="GO" id="GO:0005886">
    <property type="term" value="C:plasma membrane"/>
    <property type="evidence" value="ECO:0007669"/>
    <property type="project" value="TreeGrafter"/>
</dbReference>
<evidence type="ECO:0000313" key="13">
    <source>
        <dbReference type="EMBL" id="RUS81939.1"/>
    </source>
</evidence>
<dbReference type="PANTHER" id="PTHR11690:SF248">
    <property type="entry name" value="PICKPOCKET 17, ISOFORM A"/>
    <property type="match status" value="1"/>
</dbReference>
<dbReference type="AlphaFoldDB" id="A0A433TK15"/>
<keyword evidence="8" id="KW-0472">Membrane</keyword>
<feature type="compositionally biased region" description="Basic and acidic residues" evidence="12">
    <location>
        <begin position="36"/>
        <end position="50"/>
    </location>
</feature>
<keyword evidence="2 11" id="KW-0813">Transport</keyword>
<organism evidence="13 14">
    <name type="scientific">Elysia chlorotica</name>
    <name type="common">Eastern emerald elysia</name>
    <name type="synonym">Sea slug</name>
    <dbReference type="NCBI Taxonomy" id="188477"/>
    <lineage>
        <taxon>Eukaryota</taxon>
        <taxon>Metazoa</taxon>
        <taxon>Spiralia</taxon>
        <taxon>Lophotrochozoa</taxon>
        <taxon>Mollusca</taxon>
        <taxon>Gastropoda</taxon>
        <taxon>Heterobranchia</taxon>
        <taxon>Euthyneura</taxon>
        <taxon>Panpulmonata</taxon>
        <taxon>Sacoglossa</taxon>
        <taxon>Placobranchoidea</taxon>
        <taxon>Plakobranchidae</taxon>
        <taxon>Elysia</taxon>
    </lineage>
</organism>
<dbReference type="EMBL" id="RQTK01000313">
    <property type="protein sequence ID" value="RUS81939.1"/>
    <property type="molecule type" value="Genomic_DNA"/>
</dbReference>
<dbReference type="Proteomes" id="UP000271974">
    <property type="component" value="Unassembled WGS sequence"/>
</dbReference>
<dbReference type="GO" id="GO:0015280">
    <property type="term" value="F:ligand-gated sodium channel activity"/>
    <property type="evidence" value="ECO:0007669"/>
    <property type="project" value="TreeGrafter"/>
</dbReference>
<accession>A0A433TK15</accession>
<evidence type="ECO:0000256" key="7">
    <source>
        <dbReference type="ARBA" id="ARBA00023065"/>
    </source>
</evidence>
<evidence type="ECO:0000256" key="6">
    <source>
        <dbReference type="ARBA" id="ARBA00023053"/>
    </source>
</evidence>
<dbReference type="InterPro" id="IPR001873">
    <property type="entry name" value="ENaC"/>
</dbReference>
<dbReference type="PANTHER" id="PTHR11690">
    <property type="entry name" value="AMILORIDE-SENSITIVE SODIUM CHANNEL-RELATED"/>
    <property type="match status" value="1"/>
</dbReference>
<keyword evidence="4 11" id="KW-0812">Transmembrane</keyword>
<keyword evidence="6" id="KW-0915">Sodium</keyword>
<keyword evidence="5" id="KW-1133">Transmembrane helix</keyword>
<evidence type="ECO:0000256" key="12">
    <source>
        <dbReference type="SAM" id="MobiDB-lite"/>
    </source>
</evidence>
<sequence>MGDRGFAFDVPKTQNDNNSLENYHLGNKKTTGNGSARDDATDDGSDKTEKNPGVLDLIKNFGGTTSMHGLPHALGDGTIWRRLFWTALVIGFAVWATYNVIEIIKDYQSRPVLTTVTSAFQSKMPFPAVTFCNLNRVRKSQASPELLEDVEANLVLGGVDYVENTLDQAVRATNPGDQMRLGHQLDNMLVSCYFGLPVTTVLAMTKKLSFSDHRKNTGRDYSLTWTKDHGRLPLVAGAELWLGRGCAWTTVKPGPKNGLRLDLNIEANEYLSSSSVGGIKVLIHDKLEYPFPEDGGLIVGPGFYTSIGIRKTNITRLSQPYGDCIENGLVSSKNLFSDEGYGYSRNACQKSCFQEYVYRNCSCCESSYPCVSHALVRSTGKAAPSTGIPFCNISRWVELDCVDRAQLKFQENLLGCVDACPAACTQSTFATSISTGMFPMELSINATVEKLKRSGTVANVTDFNQFLRQSFLQLEIFYESFILEKVDSEPAYTWNKLLGDIGGQVGLLLGFSILTAVELLELLVVDIGVGLGFASLCRGRKGKAVAHGGE</sequence>
<keyword evidence="3 11" id="KW-0894">Sodium channel</keyword>
<evidence type="ECO:0000256" key="1">
    <source>
        <dbReference type="ARBA" id="ARBA00004141"/>
    </source>
</evidence>
<keyword evidence="14" id="KW-1185">Reference proteome</keyword>
<evidence type="ECO:0000256" key="8">
    <source>
        <dbReference type="ARBA" id="ARBA00023136"/>
    </source>
</evidence>
<comment type="similarity">
    <text evidence="11">Belongs to the amiloride-sensitive sodium channel (TC 1.A.6) family.</text>
</comment>
<comment type="subcellular location">
    <subcellularLocation>
        <location evidence="1">Membrane</location>
        <topology evidence="1">Multi-pass membrane protein</topology>
    </subcellularLocation>
</comment>
<evidence type="ECO:0000256" key="2">
    <source>
        <dbReference type="ARBA" id="ARBA00022448"/>
    </source>
</evidence>
<evidence type="ECO:0000256" key="10">
    <source>
        <dbReference type="ARBA" id="ARBA00023303"/>
    </source>
</evidence>
<evidence type="ECO:0000256" key="11">
    <source>
        <dbReference type="RuleBase" id="RU000679"/>
    </source>
</evidence>
<evidence type="ECO:0000313" key="14">
    <source>
        <dbReference type="Proteomes" id="UP000271974"/>
    </source>
</evidence>
<gene>
    <name evidence="13" type="ORF">EGW08_010284</name>
</gene>
<name>A0A433TK15_ELYCH</name>
<evidence type="ECO:0000256" key="5">
    <source>
        <dbReference type="ARBA" id="ARBA00022989"/>
    </source>
</evidence>